<dbReference type="Proteomes" id="UP001595632">
    <property type="component" value="Unassembled WGS sequence"/>
</dbReference>
<dbReference type="RefSeq" id="WP_275634156.1">
    <property type="nucleotide sequence ID" value="NZ_JARGYD010000008.1"/>
</dbReference>
<dbReference type="EMBL" id="JBHRTB010000010">
    <property type="protein sequence ID" value="MFC3144948.1"/>
    <property type="molecule type" value="Genomic_DNA"/>
</dbReference>
<feature type="chain" id="PRO_5045730450" description="Porin" evidence="1">
    <location>
        <begin position="31"/>
        <end position="471"/>
    </location>
</feature>
<evidence type="ECO:0000256" key="1">
    <source>
        <dbReference type="SAM" id="SignalP"/>
    </source>
</evidence>
<evidence type="ECO:0000313" key="3">
    <source>
        <dbReference type="Proteomes" id="UP001595632"/>
    </source>
</evidence>
<keyword evidence="3" id="KW-1185">Reference proteome</keyword>
<sequence length="471" mass="50370">MSDGHRKMRRTRLRGLAVAGCLLAPAAVSAQSDLSGDGLSVSGQFDFGLRSYLDDGRYAGQSDAGAQVFFGTTVNATMPLGTGQVVLQFSASADTDGARDAFNLQRAYYTRSFGDWDLLAGMNVDTWGVAESRSVLNVLNPQDGTDVIYGGDFVGTPMINASYYSDFGTFSAYALTGFVEPVSPGASSRLRAPVPVADGQAVYQEGDGRHLDFAFRWRNNFALGDGALDVAASYFNGTSRTPVGLLGCAPTGGVTDATCDAVNAAVVDAFRSGDPAVSSVRDLFDQLADLPEDVVEQAVQQVSAIPGLGIVPYYQHIQQGGLSAVYARGDLQLRTELAFTKPDNMDGYWSGVVGGDYTFHGIGPADASLTLVAEYLWDDRSTRAPSVLFGNDLFLGLNLFLNDSRDTAIRLGGFHDLDSDAQLFQLSASTRLNDAVRLDLTALHVRADGWSDPLSFVDRDSFVELKISTYF</sequence>
<accession>A0ABV7GTH5</accession>
<organism evidence="2 3">
    <name type="scientific">Psychromarinibacter halotolerans</name>
    <dbReference type="NCBI Taxonomy" id="1775175"/>
    <lineage>
        <taxon>Bacteria</taxon>
        <taxon>Pseudomonadati</taxon>
        <taxon>Pseudomonadota</taxon>
        <taxon>Alphaproteobacteria</taxon>
        <taxon>Rhodobacterales</taxon>
        <taxon>Paracoccaceae</taxon>
        <taxon>Psychromarinibacter</taxon>
    </lineage>
</organism>
<evidence type="ECO:0008006" key="4">
    <source>
        <dbReference type="Google" id="ProtNLM"/>
    </source>
</evidence>
<evidence type="ECO:0000313" key="2">
    <source>
        <dbReference type="EMBL" id="MFC3144948.1"/>
    </source>
</evidence>
<reference evidence="3" key="1">
    <citation type="journal article" date="2019" name="Int. J. Syst. Evol. Microbiol.">
        <title>The Global Catalogue of Microorganisms (GCM) 10K type strain sequencing project: providing services to taxonomists for standard genome sequencing and annotation.</title>
        <authorList>
            <consortium name="The Broad Institute Genomics Platform"/>
            <consortium name="The Broad Institute Genome Sequencing Center for Infectious Disease"/>
            <person name="Wu L."/>
            <person name="Ma J."/>
        </authorList>
    </citation>
    <scope>NUCLEOTIDE SEQUENCE [LARGE SCALE GENOMIC DNA]</scope>
    <source>
        <strain evidence="3">KCTC 52366</strain>
    </source>
</reference>
<comment type="caution">
    <text evidence="2">The sequence shown here is derived from an EMBL/GenBank/DDBJ whole genome shotgun (WGS) entry which is preliminary data.</text>
</comment>
<protein>
    <recommendedName>
        <fullName evidence="4">Porin</fullName>
    </recommendedName>
</protein>
<keyword evidence="1" id="KW-0732">Signal</keyword>
<gene>
    <name evidence="2" type="ORF">ACFOGP_19665</name>
</gene>
<proteinExistence type="predicted"/>
<name>A0ABV7GTH5_9RHOB</name>
<feature type="signal peptide" evidence="1">
    <location>
        <begin position="1"/>
        <end position="30"/>
    </location>
</feature>